<evidence type="ECO:0000313" key="2">
    <source>
        <dbReference type="EMBL" id="MFB9645796.1"/>
    </source>
</evidence>
<comment type="caution">
    <text evidence="2">The sequence shown here is derived from an EMBL/GenBank/DDBJ whole genome shotgun (WGS) entry which is preliminary data.</text>
</comment>
<accession>A0ABV5T2B9</accession>
<keyword evidence="3" id="KW-1185">Reference proteome</keyword>
<feature type="chain" id="PRO_5045218657" evidence="1">
    <location>
        <begin position="26"/>
        <end position="704"/>
    </location>
</feature>
<feature type="signal peptide" evidence="1">
    <location>
        <begin position="1"/>
        <end position="25"/>
    </location>
</feature>
<proteinExistence type="predicted"/>
<protein>
    <submittedName>
        <fullName evidence="2">LGFP repeat-containing protein</fullName>
    </submittedName>
</protein>
<reference evidence="2 3" key="1">
    <citation type="submission" date="2024-09" db="EMBL/GenBank/DDBJ databases">
        <authorList>
            <person name="Sun Q."/>
            <person name="Mori K."/>
        </authorList>
    </citation>
    <scope>NUCLEOTIDE SEQUENCE [LARGE SCALE GENOMIC DNA]</scope>
    <source>
        <strain evidence="2 3">JCM 1342</strain>
    </source>
</reference>
<dbReference type="EMBL" id="JBHMBE010000003">
    <property type="protein sequence ID" value="MFB9645796.1"/>
    <property type="molecule type" value="Genomic_DNA"/>
</dbReference>
<gene>
    <name evidence="2" type="ORF">ACFFPJ_08285</name>
</gene>
<dbReference type="Proteomes" id="UP001589611">
    <property type="component" value="Unassembled WGS sequence"/>
</dbReference>
<name>A0ABV5T2B9_9MICO</name>
<evidence type="ECO:0000313" key="3">
    <source>
        <dbReference type="Proteomes" id="UP001589611"/>
    </source>
</evidence>
<dbReference type="RefSeq" id="WP_344712310.1">
    <property type="nucleotide sequence ID" value="NZ_BAAAWH010000001.1"/>
</dbReference>
<sequence>MTTRSRLRPLITRLTVLLLAASLFVAVETTVTSVEPAAAASASDWDPGYIIDDAIFYESTSMTAPAVQSFLSGQVSTCRSGYTCLKDYQQVTDNRPADRYCDGYSGGIWETAAQIIDKVARSCGISQRVLLVLLQKEQGLVTATAPSAWNYSAAMGQGCPDTAPCDPNTAGFFYQVYYAARQFEVYRLNPTSFAYREQRTNNILYNPNSACGTKSVFINNQATAALYIYTPYTPNTAALNNLYGTGDDCSSYGNRNFWRLFTDWFGNPRTYAVHPGLAGFYNDRGGAGGPIGAPTSYPVYLEANGQGWYQRFSGGNLYGSNWGGTVFVANNVILAEFNRNGGPGGTMGWPNGEQSCSTGVRCSQSFLYASISTTPRYGAHMVGGGLNTHWRSTGATDGSLGAALNDVTYLVTSAGPGWVQNFEQGVLVQSQYGFHVVPYGSIQQTWSASGAGAGWLGWPRGAVTCAAVGCAQLFAQGIVTSTDTWGAYGISGGFVAEWEARGGLGGLGAALNNLSFTAANGGGWAQNFSTGILAQSGVGSFVVPYGRSQGVWTAAGGQFGSLGWPQSAQTCDNTGCGQQFQTGAITESTWGVYSTFGGLGAVWRAGGGMAAYGPALNNIRYSAANGGGWVQHFGNGVITQNPSGLAVFTQYGPILTTWYQYGAEATWLGWPSGPQTCDANGCIQQYQNGVARSDPQGVVTFLPA</sequence>
<organism evidence="2 3">
    <name type="scientific">Microbacterium terregens</name>
    <dbReference type="NCBI Taxonomy" id="69363"/>
    <lineage>
        <taxon>Bacteria</taxon>
        <taxon>Bacillati</taxon>
        <taxon>Actinomycetota</taxon>
        <taxon>Actinomycetes</taxon>
        <taxon>Micrococcales</taxon>
        <taxon>Microbacteriaceae</taxon>
        <taxon>Microbacterium</taxon>
    </lineage>
</organism>
<evidence type="ECO:0000256" key="1">
    <source>
        <dbReference type="SAM" id="SignalP"/>
    </source>
</evidence>
<keyword evidence="1" id="KW-0732">Signal</keyword>